<dbReference type="EMBL" id="JBANRG010000054">
    <property type="protein sequence ID" value="KAK7443479.1"/>
    <property type="molecule type" value="Genomic_DNA"/>
</dbReference>
<accession>A0ABR1J094</accession>
<feature type="transmembrane region" description="Helical" evidence="2">
    <location>
        <begin position="178"/>
        <end position="201"/>
    </location>
</feature>
<feature type="compositionally biased region" description="Basic and acidic residues" evidence="1">
    <location>
        <begin position="297"/>
        <end position="307"/>
    </location>
</feature>
<evidence type="ECO:0000313" key="3">
    <source>
        <dbReference type="EMBL" id="KAK7443479.1"/>
    </source>
</evidence>
<feature type="transmembrane region" description="Helical" evidence="2">
    <location>
        <begin position="251"/>
        <end position="272"/>
    </location>
</feature>
<evidence type="ECO:0000256" key="2">
    <source>
        <dbReference type="SAM" id="Phobius"/>
    </source>
</evidence>
<evidence type="ECO:0000256" key="1">
    <source>
        <dbReference type="SAM" id="MobiDB-lite"/>
    </source>
</evidence>
<feature type="transmembrane region" description="Helical" evidence="2">
    <location>
        <begin position="12"/>
        <end position="36"/>
    </location>
</feature>
<keyword evidence="2" id="KW-0472">Membrane</keyword>
<feature type="compositionally biased region" description="Basic and acidic residues" evidence="1">
    <location>
        <begin position="324"/>
        <end position="347"/>
    </location>
</feature>
<feature type="transmembrane region" description="Helical" evidence="2">
    <location>
        <begin position="222"/>
        <end position="245"/>
    </location>
</feature>
<feature type="transmembrane region" description="Helical" evidence="2">
    <location>
        <begin position="136"/>
        <end position="158"/>
    </location>
</feature>
<evidence type="ECO:0000313" key="4">
    <source>
        <dbReference type="Proteomes" id="UP001498398"/>
    </source>
</evidence>
<keyword evidence="2" id="KW-1133">Transmembrane helix</keyword>
<dbReference type="Proteomes" id="UP001498398">
    <property type="component" value="Unassembled WGS sequence"/>
</dbReference>
<keyword evidence="4" id="KW-1185">Reference proteome</keyword>
<proteinExistence type="predicted"/>
<evidence type="ECO:0008006" key="5">
    <source>
        <dbReference type="Google" id="ProtNLM"/>
    </source>
</evidence>
<feature type="transmembrane region" description="Helical" evidence="2">
    <location>
        <begin position="56"/>
        <end position="77"/>
    </location>
</feature>
<organism evidence="3 4">
    <name type="scientific">Marasmiellus scandens</name>
    <dbReference type="NCBI Taxonomy" id="2682957"/>
    <lineage>
        <taxon>Eukaryota</taxon>
        <taxon>Fungi</taxon>
        <taxon>Dikarya</taxon>
        <taxon>Basidiomycota</taxon>
        <taxon>Agaricomycotina</taxon>
        <taxon>Agaricomycetes</taxon>
        <taxon>Agaricomycetidae</taxon>
        <taxon>Agaricales</taxon>
        <taxon>Marasmiineae</taxon>
        <taxon>Omphalotaceae</taxon>
        <taxon>Marasmiellus</taxon>
    </lineage>
</organism>
<protein>
    <recommendedName>
        <fullName evidence="5">Pheromone receptor</fullName>
    </recommendedName>
</protein>
<feature type="transmembrane region" description="Helical" evidence="2">
    <location>
        <begin position="108"/>
        <end position="129"/>
    </location>
</feature>
<feature type="region of interest" description="Disordered" evidence="1">
    <location>
        <begin position="297"/>
        <end position="347"/>
    </location>
</feature>
<sequence>MSSFSITEAQLVAGYLESVLYGFHTVAFGFGLRRLIWGSRTRRDVKEGAWSTMNRLLVAAGILLWTLATIHIILFLYDSIQAFVFYQGPGGPAAAITTRAWRGHVRSMIFLLEAVIGDLVMIYRCFIVYGRSWRIIALSLVLLLAELGCGLASFIIQVTAPPRINLTQVGKILQSVTLGTWAITCALTMLNTLLIILRIWLVERDSREYITPSAKRDNTLMYAIRIVMESGLLYAAVMLILLIVYSAGSNGAYPLTDSVPQVIGIAFNLIIVRSSQRSDDTYATTGTSMAFTVPMSRHLDSSHEERTSATVTSGMQDDFGFRVPRTDWDNRGDNGKIELHPIGSSEH</sequence>
<comment type="caution">
    <text evidence="3">The sequence shown here is derived from an EMBL/GenBank/DDBJ whole genome shotgun (WGS) entry which is preliminary data.</text>
</comment>
<keyword evidence="2" id="KW-0812">Transmembrane</keyword>
<reference evidence="3 4" key="1">
    <citation type="submission" date="2024-01" db="EMBL/GenBank/DDBJ databases">
        <title>A draft genome for the cacao thread blight pathogen Marasmiellus scandens.</title>
        <authorList>
            <person name="Baruah I.K."/>
            <person name="Leung J."/>
            <person name="Bukari Y."/>
            <person name="Amoako-Attah I."/>
            <person name="Meinhardt L.W."/>
            <person name="Bailey B.A."/>
            <person name="Cohen S.P."/>
        </authorList>
    </citation>
    <scope>NUCLEOTIDE SEQUENCE [LARGE SCALE GENOMIC DNA]</scope>
    <source>
        <strain evidence="3 4">GH-19</strain>
    </source>
</reference>
<name>A0ABR1J094_9AGAR</name>
<gene>
    <name evidence="3" type="ORF">VKT23_015653</name>
</gene>